<sequence>MISSDNNGNRGKEGGKEIKDKKKATKSSNQGEGTTCSRDREDIPGPELEARIIRLEKLIAQLEAKRLGG</sequence>
<feature type="compositionally biased region" description="Basic and acidic residues" evidence="1">
    <location>
        <begin position="37"/>
        <end position="46"/>
    </location>
</feature>
<protein>
    <recommendedName>
        <fullName evidence="4">Dehydrin</fullName>
    </recommendedName>
</protein>
<organism evidence="2 3">
    <name type="scientific">Rhododendron griersonianum</name>
    <dbReference type="NCBI Taxonomy" id="479676"/>
    <lineage>
        <taxon>Eukaryota</taxon>
        <taxon>Viridiplantae</taxon>
        <taxon>Streptophyta</taxon>
        <taxon>Embryophyta</taxon>
        <taxon>Tracheophyta</taxon>
        <taxon>Spermatophyta</taxon>
        <taxon>Magnoliopsida</taxon>
        <taxon>eudicotyledons</taxon>
        <taxon>Gunneridae</taxon>
        <taxon>Pentapetalae</taxon>
        <taxon>asterids</taxon>
        <taxon>Ericales</taxon>
        <taxon>Ericaceae</taxon>
        <taxon>Ericoideae</taxon>
        <taxon>Rhodoreae</taxon>
        <taxon>Rhododendron</taxon>
    </lineage>
</organism>
<accession>A0AAV6IV28</accession>
<evidence type="ECO:0008006" key="4">
    <source>
        <dbReference type="Google" id="ProtNLM"/>
    </source>
</evidence>
<evidence type="ECO:0000256" key="1">
    <source>
        <dbReference type="SAM" id="MobiDB-lite"/>
    </source>
</evidence>
<feature type="compositionally biased region" description="Polar residues" evidence="1">
    <location>
        <begin position="26"/>
        <end position="36"/>
    </location>
</feature>
<evidence type="ECO:0000313" key="3">
    <source>
        <dbReference type="Proteomes" id="UP000823749"/>
    </source>
</evidence>
<feature type="compositionally biased region" description="Basic and acidic residues" evidence="1">
    <location>
        <begin position="10"/>
        <end position="20"/>
    </location>
</feature>
<comment type="caution">
    <text evidence="2">The sequence shown here is derived from an EMBL/GenBank/DDBJ whole genome shotgun (WGS) entry which is preliminary data.</text>
</comment>
<proteinExistence type="predicted"/>
<keyword evidence="3" id="KW-1185">Reference proteome</keyword>
<reference evidence="2" key="1">
    <citation type="submission" date="2020-08" db="EMBL/GenBank/DDBJ databases">
        <title>Plant Genome Project.</title>
        <authorList>
            <person name="Zhang R.-G."/>
        </authorList>
    </citation>
    <scope>NUCLEOTIDE SEQUENCE</scope>
    <source>
        <strain evidence="2">WSP0</strain>
        <tissue evidence="2">Leaf</tissue>
    </source>
</reference>
<dbReference type="AlphaFoldDB" id="A0AAV6IV28"/>
<evidence type="ECO:0000313" key="2">
    <source>
        <dbReference type="EMBL" id="KAG5530685.1"/>
    </source>
</evidence>
<name>A0AAV6IV28_9ERIC</name>
<dbReference type="EMBL" id="JACTNZ010000009">
    <property type="protein sequence ID" value="KAG5530685.1"/>
    <property type="molecule type" value="Genomic_DNA"/>
</dbReference>
<gene>
    <name evidence="2" type="ORF">RHGRI_025597</name>
</gene>
<dbReference type="Proteomes" id="UP000823749">
    <property type="component" value="Chromosome 9"/>
</dbReference>
<feature type="region of interest" description="Disordered" evidence="1">
    <location>
        <begin position="1"/>
        <end position="46"/>
    </location>
</feature>